<dbReference type="Proteomes" id="UP000784294">
    <property type="component" value="Unassembled WGS sequence"/>
</dbReference>
<evidence type="ECO:0000313" key="1">
    <source>
        <dbReference type="EMBL" id="VEL29418.1"/>
    </source>
</evidence>
<keyword evidence="2" id="KW-1185">Reference proteome</keyword>
<gene>
    <name evidence="1" type="ORF">PXEA_LOCUS22858</name>
</gene>
<reference evidence="1" key="1">
    <citation type="submission" date="2018-11" db="EMBL/GenBank/DDBJ databases">
        <authorList>
            <consortium name="Pathogen Informatics"/>
        </authorList>
    </citation>
    <scope>NUCLEOTIDE SEQUENCE</scope>
</reference>
<dbReference type="AlphaFoldDB" id="A0A448X6S0"/>
<organism evidence="1 2">
    <name type="scientific">Protopolystoma xenopodis</name>
    <dbReference type="NCBI Taxonomy" id="117903"/>
    <lineage>
        <taxon>Eukaryota</taxon>
        <taxon>Metazoa</taxon>
        <taxon>Spiralia</taxon>
        <taxon>Lophotrochozoa</taxon>
        <taxon>Platyhelminthes</taxon>
        <taxon>Monogenea</taxon>
        <taxon>Polyopisthocotylea</taxon>
        <taxon>Polystomatidea</taxon>
        <taxon>Polystomatidae</taxon>
        <taxon>Protopolystoma</taxon>
    </lineage>
</organism>
<sequence length="143" mass="15409">MQLLRPADFSSSSVATAVESVLSLEFPSVNAGVLPSSEPSDNLFDDCLTLNAFVNTTQLPAKQDADSFLNDNDIERVNSDENEPPRLNAQPELVFVTEFLPAKQLQSGPAFSMALDGLISHQAPNPSESSNEPSTYALRLNLA</sequence>
<protein>
    <submittedName>
        <fullName evidence="1">Uncharacterized protein</fullName>
    </submittedName>
</protein>
<dbReference type="EMBL" id="CAAALY010102960">
    <property type="protein sequence ID" value="VEL29418.1"/>
    <property type="molecule type" value="Genomic_DNA"/>
</dbReference>
<comment type="caution">
    <text evidence="1">The sequence shown here is derived from an EMBL/GenBank/DDBJ whole genome shotgun (WGS) entry which is preliminary data.</text>
</comment>
<evidence type="ECO:0000313" key="2">
    <source>
        <dbReference type="Proteomes" id="UP000784294"/>
    </source>
</evidence>
<name>A0A448X6S0_9PLAT</name>
<accession>A0A448X6S0</accession>
<proteinExistence type="predicted"/>